<accession>A0ACC0ZMK0</accession>
<comment type="caution">
    <text evidence="1">The sequence shown here is derived from an EMBL/GenBank/DDBJ whole genome shotgun (WGS) entry which is preliminary data.</text>
</comment>
<gene>
    <name evidence="1" type="ORF">Pint_03452</name>
</gene>
<reference evidence="2" key="1">
    <citation type="journal article" date="2023" name="G3 (Bethesda)">
        <title>Genome assembly and association tests identify interacting loci associated with vigor, precocity, and sex in interspecific pistachio rootstocks.</title>
        <authorList>
            <person name="Palmer W."/>
            <person name="Jacygrad E."/>
            <person name="Sagayaradj S."/>
            <person name="Cavanaugh K."/>
            <person name="Han R."/>
            <person name="Bertier L."/>
            <person name="Beede B."/>
            <person name="Kafkas S."/>
            <person name="Golino D."/>
            <person name="Preece J."/>
            <person name="Michelmore R."/>
        </authorList>
    </citation>
    <scope>NUCLEOTIDE SEQUENCE [LARGE SCALE GENOMIC DNA]</scope>
</reference>
<protein>
    <submittedName>
        <fullName evidence="1">Uncharacterized protein</fullName>
    </submittedName>
</protein>
<dbReference type="EMBL" id="CM047736">
    <property type="protein sequence ID" value="KAJ0053353.1"/>
    <property type="molecule type" value="Genomic_DNA"/>
</dbReference>
<name>A0ACC0ZMK0_9ROSI</name>
<evidence type="ECO:0000313" key="1">
    <source>
        <dbReference type="EMBL" id="KAJ0053353.1"/>
    </source>
</evidence>
<dbReference type="Proteomes" id="UP001163603">
    <property type="component" value="Chromosome 1"/>
</dbReference>
<sequence>MASHNLNKQLKEQFVSNLTGSSFTKTFVLLAIVPTSILLRQSFNSYHSIDETSLKKNDNLVLASKNFWAYIATIVVDFFFIVVPMLLFFTVLSEWAYLGWFLLLLVFFSLTGKRFVISPNVEEGAHSLRPVISSYRVCTMFMTCLCILAVDFRIFPRENAKTETYGTGLMDLGVGSFVVANAIVSRQARNVLSINWKTALKTTSPLILLGFVRLVSTTGVDYQVHVAEYGVHWNFFFTLAGVSILTSIINVPPKYCGILGSVVLIGYQSWLNHGLNVYLLSNERGRDIISQNKEGIFSLFGYWGLYLVAVHLGHYLFFGKGSHSTLRSNNVTFIKVWLVALLLWILTLLVDRHIERVSRRMCNLAYVTWVLSLNLQLLGGFMLSQYFPVCRITALEEAFNRNLLASFLLANLFTGLVNMSVDTLSASSISALLILFMYSFTLSMIIAIADFCGMRLKFW</sequence>
<evidence type="ECO:0000313" key="2">
    <source>
        <dbReference type="Proteomes" id="UP001163603"/>
    </source>
</evidence>
<keyword evidence="2" id="KW-1185">Reference proteome</keyword>
<proteinExistence type="predicted"/>
<organism evidence="1 2">
    <name type="scientific">Pistacia integerrima</name>
    <dbReference type="NCBI Taxonomy" id="434235"/>
    <lineage>
        <taxon>Eukaryota</taxon>
        <taxon>Viridiplantae</taxon>
        <taxon>Streptophyta</taxon>
        <taxon>Embryophyta</taxon>
        <taxon>Tracheophyta</taxon>
        <taxon>Spermatophyta</taxon>
        <taxon>Magnoliopsida</taxon>
        <taxon>eudicotyledons</taxon>
        <taxon>Gunneridae</taxon>
        <taxon>Pentapetalae</taxon>
        <taxon>rosids</taxon>
        <taxon>malvids</taxon>
        <taxon>Sapindales</taxon>
        <taxon>Anacardiaceae</taxon>
        <taxon>Pistacia</taxon>
    </lineage>
</organism>